<name>A0A2V4B2C7_9PSEU</name>
<dbReference type="AlphaFoldDB" id="A0A2V4B2C7"/>
<accession>A0A2V4B2C7</accession>
<sequence>MAITTSSTDRSTPRTRGRLLRATVMSGLALLVVGVPTDIVDTPLFSRGIPVRWWEYPVLVATVALTGAWFAIQGPTSSDRARRTPLGGVLLSVFAVGCPVCNKLVLIALGTSGALSIWQPVQPFLALISLGLLGFAVTQRWRRRHCADNTCPAPGSTTSA</sequence>
<dbReference type="OrthoDB" id="166777at2"/>
<organism evidence="1 2">
    <name type="scientific">Prauserella muralis</name>
    <dbReference type="NCBI Taxonomy" id="588067"/>
    <lineage>
        <taxon>Bacteria</taxon>
        <taxon>Bacillati</taxon>
        <taxon>Actinomycetota</taxon>
        <taxon>Actinomycetes</taxon>
        <taxon>Pseudonocardiales</taxon>
        <taxon>Pseudonocardiaceae</taxon>
        <taxon>Prauserella</taxon>
    </lineage>
</organism>
<gene>
    <name evidence="1" type="ORF">BAY60_10260</name>
</gene>
<evidence type="ECO:0000313" key="2">
    <source>
        <dbReference type="Proteomes" id="UP000249915"/>
    </source>
</evidence>
<evidence type="ECO:0000313" key="1">
    <source>
        <dbReference type="EMBL" id="PXY28296.1"/>
    </source>
</evidence>
<dbReference type="Proteomes" id="UP000249915">
    <property type="component" value="Unassembled WGS sequence"/>
</dbReference>
<dbReference type="RefSeq" id="WP_112282311.1">
    <property type="nucleotide sequence ID" value="NZ_MASW01000002.1"/>
</dbReference>
<keyword evidence="2" id="KW-1185">Reference proteome</keyword>
<protein>
    <submittedName>
        <fullName evidence="1">Uncharacterized protein</fullName>
    </submittedName>
</protein>
<proteinExistence type="predicted"/>
<reference evidence="1 2" key="1">
    <citation type="submission" date="2016-07" db="EMBL/GenBank/DDBJ databases">
        <title>Draft genome sequence of Prauserella muralis DSM 45305, isolated from a mould-covered wall in an indoor environment.</title>
        <authorList>
            <person name="Ruckert C."/>
            <person name="Albersmeier A."/>
            <person name="Jiang C.-L."/>
            <person name="Jiang Y."/>
            <person name="Kalinowski J."/>
            <person name="Schneider O."/>
            <person name="Winkler A."/>
            <person name="Zotchev S.B."/>
        </authorList>
    </citation>
    <scope>NUCLEOTIDE SEQUENCE [LARGE SCALE GENOMIC DNA]</scope>
    <source>
        <strain evidence="1 2">DSM 45305</strain>
    </source>
</reference>
<dbReference type="EMBL" id="MASW01000002">
    <property type="protein sequence ID" value="PXY28296.1"/>
    <property type="molecule type" value="Genomic_DNA"/>
</dbReference>
<comment type="caution">
    <text evidence="1">The sequence shown here is derived from an EMBL/GenBank/DDBJ whole genome shotgun (WGS) entry which is preliminary data.</text>
</comment>